<accession>A0A1P8UIE1</accession>
<evidence type="ECO:0000313" key="4">
    <source>
        <dbReference type="Proteomes" id="UP000243807"/>
    </source>
</evidence>
<dbReference type="KEGG" id="afy:BW247_11280"/>
<dbReference type="GO" id="GO:0043161">
    <property type="term" value="P:proteasome-mediated ubiquitin-dependent protein catabolic process"/>
    <property type="evidence" value="ECO:0007669"/>
    <property type="project" value="TreeGrafter"/>
</dbReference>
<sequence>MFNRLKPRRATLLGALLAASAFSFTQQSHAAATYHPGGTAVDPLPGNLLIADRGNNRLLVVTPDKRIIWSMPIPVHGPKGVHSHGADDGFFTPDHKHIIVNDEDDQTVGIISIAKKRFVWMYGHKGVKGSKPGYLNTPDDAYQLANGNVVLADIGNDRVIVINPKTNRIVQQFGTTGVRYHAPPEKLNAPNGALPTPNGNFIVTEIDWGYGHPGFIDKISSKGKLLWSFRSQTIYPSDANQMPDGNILVVGYTNPGVVDIYSPQGKLLWHYRKLYGAGALDHPSIALPLSNGNLLVCDDWDNRVVVIDPKTKKIVWQYGHKGVKGARPGYLNIPDGMDMVPAGVKFPANSSH</sequence>
<dbReference type="RefSeq" id="WP_076837238.1">
    <property type="nucleotide sequence ID" value="NZ_CP019434.1"/>
</dbReference>
<dbReference type="InterPro" id="IPR002372">
    <property type="entry name" value="PQQ_rpt_dom"/>
</dbReference>
<dbReference type="PANTHER" id="PTHR24104">
    <property type="entry name" value="E3 UBIQUITIN-PROTEIN LIGASE NHLRC1-RELATED"/>
    <property type="match status" value="1"/>
</dbReference>
<dbReference type="Proteomes" id="UP000243807">
    <property type="component" value="Chromosome"/>
</dbReference>
<dbReference type="PANTHER" id="PTHR24104:SF48">
    <property type="entry name" value="PROTEIN WECH"/>
    <property type="match status" value="1"/>
</dbReference>
<feature type="domain" description="Pyrrolo-quinoline quinone repeat" evidence="2">
    <location>
        <begin position="222"/>
        <end position="320"/>
    </location>
</feature>
<organism evidence="3 4">
    <name type="scientific">Acidihalobacter ferrooxydans</name>
    <dbReference type="NCBI Taxonomy" id="1765967"/>
    <lineage>
        <taxon>Bacteria</taxon>
        <taxon>Pseudomonadati</taxon>
        <taxon>Pseudomonadota</taxon>
        <taxon>Gammaproteobacteria</taxon>
        <taxon>Chromatiales</taxon>
        <taxon>Ectothiorhodospiraceae</taxon>
        <taxon>Acidihalobacter</taxon>
    </lineage>
</organism>
<dbReference type="InterPro" id="IPR050952">
    <property type="entry name" value="TRIM-NHL_E3_ligases"/>
</dbReference>
<feature type="chain" id="PRO_5012094504" description="Pyrrolo-quinoline quinone repeat domain-containing protein" evidence="1">
    <location>
        <begin position="31"/>
        <end position="352"/>
    </location>
</feature>
<dbReference type="InterPro" id="IPR011044">
    <property type="entry name" value="Quino_amine_DH_bsu"/>
</dbReference>
<feature type="signal peptide" evidence="1">
    <location>
        <begin position="1"/>
        <end position="30"/>
    </location>
</feature>
<protein>
    <recommendedName>
        <fullName evidence="2">Pyrrolo-quinoline quinone repeat domain-containing protein</fullName>
    </recommendedName>
</protein>
<dbReference type="GO" id="GO:0061630">
    <property type="term" value="F:ubiquitin protein ligase activity"/>
    <property type="evidence" value="ECO:0007669"/>
    <property type="project" value="TreeGrafter"/>
</dbReference>
<dbReference type="Pfam" id="PF13360">
    <property type="entry name" value="PQQ_2"/>
    <property type="match status" value="1"/>
</dbReference>
<evidence type="ECO:0000313" key="3">
    <source>
        <dbReference type="EMBL" id="APZ43598.1"/>
    </source>
</evidence>
<dbReference type="InterPro" id="IPR018391">
    <property type="entry name" value="PQQ_b-propeller_rpt"/>
</dbReference>
<dbReference type="AlphaFoldDB" id="A0A1P8UIE1"/>
<proteinExistence type="predicted"/>
<keyword evidence="1" id="KW-0732">Signal</keyword>
<dbReference type="OrthoDB" id="264813at2"/>
<dbReference type="InterPro" id="IPR011042">
    <property type="entry name" value="6-blade_b-propeller_TolB-like"/>
</dbReference>
<reference evidence="3 4" key="1">
    <citation type="submission" date="2017-01" db="EMBL/GenBank/DDBJ databases">
        <title>Draft sequence of Acidihalobacter ferrooxidans strain DSM 14175 (strain V8).</title>
        <authorList>
            <person name="Khaleque H.N."/>
            <person name="Ramsay J.P."/>
            <person name="Murphy R.J.T."/>
            <person name="Kaksonen A.H."/>
            <person name="Boxall N.J."/>
            <person name="Watkin E.L.J."/>
        </authorList>
    </citation>
    <scope>NUCLEOTIDE SEQUENCE [LARGE SCALE GENOMIC DNA]</scope>
    <source>
        <strain evidence="3 4">V8</strain>
    </source>
</reference>
<dbReference type="EMBL" id="CP019434">
    <property type="protein sequence ID" value="APZ43598.1"/>
    <property type="molecule type" value="Genomic_DNA"/>
</dbReference>
<dbReference type="SUPFAM" id="SSF50969">
    <property type="entry name" value="YVTN repeat-like/Quinoprotein amine dehydrogenase"/>
    <property type="match status" value="1"/>
</dbReference>
<dbReference type="SMART" id="SM00564">
    <property type="entry name" value="PQQ"/>
    <property type="match status" value="4"/>
</dbReference>
<name>A0A1P8UIE1_9GAMM</name>
<evidence type="ECO:0000259" key="2">
    <source>
        <dbReference type="Pfam" id="PF13360"/>
    </source>
</evidence>
<keyword evidence="4" id="KW-1185">Reference proteome</keyword>
<dbReference type="STRING" id="1765967.BW247_11280"/>
<gene>
    <name evidence="3" type="ORF">BW247_11280</name>
</gene>
<evidence type="ECO:0000256" key="1">
    <source>
        <dbReference type="SAM" id="SignalP"/>
    </source>
</evidence>
<dbReference type="Gene3D" id="2.120.10.30">
    <property type="entry name" value="TolB, C-terminal domain"/>
    <property type="match status" value="2"/>
</dbReference>
<dbReference type="GO" id="GO:0000209">
    <property type="term" value="P:protein polyubiquitination"/>
    <property type="evidence" value="ECO:0007669"/>
    <property type="project" value="TreeGrafter"/>
</dbReference>